<dbReference type="CDD" id="cd00303">
    <property type="entry name" value="retropepsin_like"/>
    <property type="match status" value="1"/>
</dbReference>
<dbReference type="AlphaFoldDB" id="L0P1T8"/>
<sequence length="267" mass="29690">MEERRSQGLCYNYNEKFHPGHQKLCKHIFSLQVEPDSEDEEEEPKVAATISLLALTGIRKTQTMQLAVIINGVHLLALVDSGSTHNFVAAELVARVGLSLTPRTGLSVAVANGDHVTSGGICRATLISIDKEDFILDFLTIPLDGFDVVLGVQWLGSLGPITWDFHHRMMRFQRQGREIVWHGANPPGAGPHLHTAISEDHMGDLLEEFQTIFAEPQGLTPARSRDHHIYLLPDSGPVVASSHFADIRETLPFGRTIRAKEEYFQEQ</sequence>
<dbReference type="InterPro" id="IPR032567">
    <property type="entry name" value="RTL1-rel"/>
</dbReference>
<evidence type="ECO:0000313" key="1">
    <source>
        <dbReference type="EMBL" id="CCI55439.1"/>
    </source>
</evidence>
<proteinExistence type="predicted"/>
<dbReference type="Gene3D" id="2.40.70.10">
    <property type="entry name" value="Acid Proteases"/>
    <property type="match status" value="1"/>
</dbReference>
<dbReference type="EMBL" id="FO203444">
    <property type="protein sequence ID" value="CCI55439.1"/>
    <property type="molecule type" value="Genomic_DNA"/>
</dbReference>
<name>L0P1T8_PHYED</name>
<organism evidence="1">
    <name type="scientific">Phyllostachys edulis</name>
    <name type="common">Tortoise shell bamboo</name>
    <name type="synonym">Bambusa edulis</name>
    <dbReference type="NCBI Taxonomy" id="38705"/>
    <lineage>
        <taxon>Eukaryota</taxon>
        <taxon>Viridiplantae</taxon>
        <taxon>Streptophyta</taxon>
        <taxon>Embryophyta</taxon>
        <taxon>Tracheophyta</taxon>
        <taxon>Spermatophyta</taxon>
        <taxon>Magnoliopsida</taxon>
        <taxon>Liliopsida</taxon>
        <taxon>Poales</taxon>
        <taxon>Poaceae</taxon>
        <taxon>BOP clade</taxon>
        <taxon>Bambusoideae</taxon>
        <taxon>Arundinarodae</taxon>
        <taxon>Arundinarieae</taxon>
        <taxon>Arundinariinae</taxon>
        <taxon>Phyllostachys</taxon>
    </lineage>
</organism>
<gene>
    <name evidence="1" type="primary">PH01B031C15.22</name>
</gene>
<accession>L0P1T8</accession>
<dbReference type="InterPro" id="IPR021109">
    <property type="entry name" value="Peptidase_aspartic_dom_sf"/>
</dbReference>
<dbReference type="PANTHER" id="PTHR15503">
    <property type="entry name" value="LDOC1 RELATED"/>
    <property type="match status" value="1"/>
</dbReference>
<dbReference type="SUPFAM" id="SSF50630">
    <property type="entry name" value="Acid proteases"/>
    <property type="match status" value="1"/>
</dbReference>
<protein>
    <submittedName>
        <fullName evidence="1">PH01B031C15.22 protein</fullName>
    </submittedName>
</protein>
<dbReference type="PANTHER" id="PTHR15503:SF22">
    <property type="entry name" value="TRANSPOSON TY3-I GAG POLYPROTEIN"/>
    <property type="match status" value="1"/>
</dbReference>
<dbReference type="Pfam" id="PF08284">
    <property type="entry name" value="RVP_2"/>
    <property type="match status" value="1"/>
</dbReference>
<reference evidence="1" key="1">
    <citation type="submission" date="2012-05" db="EMBL/GenBank/DDBJ databases">
        <authorList>
            <person name="Han B."/>
            <person name="Lu Y."/>
            <person name="Feng Q."/>
            <person name="Zhao Q."/>
            <person name="Lu T.T."/>
            <person name="Li Y."/>
            <person name="Liu K.Y."/>
            <person name="Huang X.H."/>
            <person name="Fan D.L."/>
            <person name="Weng Q.J."/>
            <person name="Zhang L."/>
            <person name="Lu Y.Q."/>
            <person name="Guo Y.L."/>
            <person name="Li W.J."/>
            <person name="Zhou C.C."/>
            <person name="Lu H.Y."/>
            <person name="Huang T."/>
            <person name="Zhu C.R."/>
            <person name="Zhao Y."/>
            <person name="Hu T."/>
            <person name="Yao N."/>
        </authorList>
    </citation>
    <scope>NUCLEOTIDE SEQUENCE</scope>
</reference>